<evidence type="ECO:0000256" key="1">
    <source>
        <dbReference type="SAM" id="Phobius"/>
    </source>
</evidence>
<sequence>MVDNELIYLLLLIVVVYVIGKIFQLVKDVPDLYLNEQSIIEPVRLENESSVYHSNKNFGLRSGLDIRYDSYKLRNGNLFDVWEIVLNNARKNGDRGLTINGKLVKFGELNSILQNIQLKEQTINLPLSSSVDLNWLVVLLYGFLNQIPVQFSKSQSTRFEIPNYKNTLDFENEYHPDKDKGIALRFSGDKVVEFTQLNIISAIASTIKHLPLTYNFKNKTMLLIPPKTGSNEEILNFIAKLLVGMIENCQITIGDKFSPDYDIISLHESQLPYREPSFWQAPLLQLLKLGKYPYNNERLMYINNSISSKPIFSPSQLNKLRISYKCRIIKEFGYFNMVGPVILTDYFDYREFSNLFGCIFQSIDIKLINGYLSIRGYTIGKTTIDNKLESKDNNGFMPVDIKGKWGRDGCLYIQQ</sequence>
<keyword evidence="3" id="KW-1185">Reference proteome</keyword>
<protein>
    <submittedName>
        <fullName evidence="2">Uncharacterized protein</fullName>
    </submittedName>
</protein>
<evidence type="ECO:0000313" key="2">
    <source>
        <dbReference type="EMBL" id="CAI5759806.1"/>
    </source>
</evidence>
<evidence type="ECO:0000313" key="3">
    <source>
        <dbReference type="Proteomes" id="UP001152885"/>
    </source>
</evidence>
<gene>
    <name evidence="2" type="ORF">CANVERA_P4318</name>
</gene>
<keyword evidence="1" id="KW-0812">Transmembrane</keyword>
<keyword evidence="1" id="KW-0472">Membrane</keyword>
<dbReference type="Proteomes" id="UP001152885">
    <property type="component" value="Unassembled WGS sequence"/>
</dbReference>
<dbReference type="EMBL" id="CANTUO010000005">
    <property type="protein sequence ID" value="CAI5759806.1"/>
    <property type="molecule type" value="Genomic_DNA"/>
</dbReference>
<reference evidence="2" key="1">
    <citation type="submission" date="2022-12" db="EMBL/GenBank/DDBJ databases">
        <authorList>
            <person name="Brejova B."/>
        </authorList>
    </citation>
    <scope>NUCLEOTIDE SEQUENCE</scope>
</reference>
<accession>A0A9W4U1P1</accession>
<keyword evidence="1" id="KW-1133">Transmembrane helix</keyword>
<proteinExistence type="predicted"/>
<dbReference type="OrthoDB" id="4138492at2759"/>
<comment type="caution">
    <text evidence="2">The sequence shown here is derived from an EMBL/GenBank/DDBJ whole genome shotgun (WGS) entry which is preliminary data.</text>
</comment>
<dbReference type="AlphaFoldDB" id="A0A9W4U1P1"/>
<name>A0A9W4U1P1_9ASCO</name>
<organism evidence="2 3">
    <name type="scientific">Candida verbasci</name>
    <dbReference type="NCBI Taxonomy" id="1227364"/>
    <lineage>
        <taxon>Eukaryota</taxon>
        <taxon>Fungi</taxon>
        <taxon>Dikarya</taxon>
        <taxon>Ascomycota</taxon>
        <taxon>Saccharomycotina</taxon>
        <taxon>Pichiomycetes</taxon>
        <taxon>Debaryomycetaceae</taxon>
        <taxon>Candida/Lodderomyces clade</taxon>
        <taxon>Candida</taxon>
    </lineage>
</organism>
<feature type="transmembrane region" description="Helical" evidence="1">
    <location>
        <begin position="6"/>
        <end position="26"/>
    </location>
</feature>